<protein>
    <submittedName>
        <fullName evidence="1">Uncharacterized protein</fullName>
    </submittedName>
</protein>
<dbReference type="EMBL" id="CAWYQH010000013">
    <property type="protein sequence ID" value="CAK8675237.1"/>
    <property type="molecule type" value="Genomic_DNA"/>
</dbReference>
<organism evidence="1 2">
    <name type="scientific">Clavelina lepadiformis</name>
    <name type="common">Light-bulb sea squirt</name>
    <name type="synonym">Ascidia lepadiformis</name>
    <dbReference type="NCBI Taxonomy" id="159417"/>
    <lineage>
        <taxon>Eukaryota</taxon>
        <taxon>Metazoa</taxon>
        <taxon>Chordata</taxon>
        <taxon>Tunicata</taxon>
        <taxon>Ascidiacea</taxon>
        <taxon>Aplousobranchia</taxon>
        <taxon>Clavelinidae</taxon>
        <taxon>Clavelina</taxon>
    </lineage>
</organism>
<sequence>MNMTLKKVAWGIAIVGTIGVNIASITTQRVHRSREYCQLPFQALLKNEKAVDLLGGQPIKMKNINLAEAKFNPREAKLALPVRGADRSGLIYTMSTRPNKDADWDLQYAVMKIREGKYKWNVWLHPDGGGIDSNTDLLPDDVKDSVS</sequence>
<gene>
    <name evidence="1" type="ORF">CVLEPA_LOCUS4836</name>
</gene>
<proteinExistence type="predicted"/>
<dbReference type="PANTHER" id="PTHR47148">
    <property type="entry name" value="CYTOCHROME C OXIDASE ASSEMBLY FACTOR 1 HOMOLOG"/>
    <property type="match status" value="1"/>
</dbReference>
<keyword evidence="2" id="KW-1185">Reference proteome</keyword>
<dbReference type="Proteomes" id="UP001642483">
    <property type="component" value="Unassembled WGS sequence"/>
</dbReference>
<dbReference type="Pfam" id="PF08695">
    <property type="entry name" value="Coa1"/>
    <property type="match status" value="1"/>
</dbReference>
<dbReference type="PANTHER" id="PTHR47148:SF1">
    <property type="entry name" value="CYTOCHROME C OXIDASE ASSEMBLY FACTOR 1 HOMOLOG"/>
    <property type="match status" value="1"/>
</dbReference>
<evidence type="ECO:0000313" key="2">
    <source>
        <dbReference type="Proteomes" id="UP001642483"/>
    </source>
</evidence>
<evidence type="ECO:0000313" key="1">
    <source>
        <dbReference type="EMBL" id="CAK8675237.1"/>
    </source>
</evidence>
<comment type="caution">
    <text evidence="1">The sequence shown here is derived from an EMBL/GenBank/DDBJ whole genome shotgun (WGS) entry which is preliminary data.</text>
</comment>
<dbReference type="InterPro" id="IPR014807">
    <property type="entry name" value="Coa1"/>
</dbReference>
<name>A0ABP0F6C0_CLALP</name>
<accession>A0ABP0F6C0</accession>
<reference evidence="1 2" key="1">
    <citation type="submission" date="2024-02" db="EMBL/GenBank/DDBJ databases">
        <authorList>
            <person name="Daric V."/>
            <person name="Darras S."/>
        </authorList>
    </citation>
    <scope>NUCLEOTIDE SEQUENCE [LARGE SCALE GENOMIC DNA]</scope>
</reference>